<evidence type="ECO:0000256" key="2">
    <source>
        <dbReference type="ARBA" id="ARBA00022679"/>
    </source>
</evidence>
<dbReference type="EC" id="2.3.1.225" evidence="7"/>
<evidence type="ECO:0000259" key="9">
    <source>
        <dbReference type="Pfam" id="PF01529"/>
    </source>
</evidence>
<feature type="compositionally biased region" description="Basic and acidic residues" evidence="8">
    <location>
        <begin position="290"/>
        <end position="303"/>
    </location>
</feature>
<evidence type="ECO:0000256" key="7">
    <source>
        <dbReference type="RuleBase" id="RU079119"/>
    </source>
</evidence>
<name>A0ABQ8XNL6_9EUKA</name>
<feature type="transmembrane region" description="Helical" evidence="7">
    <location>
        <begin position="36"/>
        <end position="55"/>
    </location>
</feature>
<keyword evidence="6 7" id="KW-0012">Acyltransferase</keyword>
<dbReference type="EMBL" id="JAOAOG010000271">
    <property type="protein sequence ID" value="KAJ6234206.1"/>
    <property type="molecule type" value="Genomic_DNA"/>
</dbReference>
<evidence type="ECO:0000256" key="5">
    <source>
        <dbReference type="ARBA" id="ARBA00023136"/>
    </source>
</evidence>
<dbReference type="InterPro" id="IPR001594">
    <property type="entry name" value="Palmitoyltrfase_DHHC"/>
</dbReference>
<feature type="transmembrane region" description="Helical" evidence="7">
    <location>
        <begin position="228"/>
        <end position="253"/>
    </location>
</feature>
<comment type="similarity">
    <text evidence="7">Belongs to the DHHC palmitoyltransferase family.</text>
</comment>
<keyword evidence="2 7" id="KW-0808">Transferase</keyword>
<feature type="region of interest" description="Disordered" evidence="8">
    <location>
        <begin position="280"/>
        <end position="309"/>
    </location>
</feature>
<keyword evidence="3 7" id="KW-0812">Transmembrane</keyword>
<keyword evidence="11" id="KW-1185">Reference proteome</keyword>
<keyword evidence="4 7" id="KW-1133">Transmembrane helix</keyword>
<feature type="domain" description="Palmitoyltransferase DHHC" evidence="9">
    <location>
        <begin position="121"/>
        <end position="264"/>
    </location>
</feature>
<gene>
    <name evidence="10" type="ORF">M0813_04009</name>
</gene>
<dbReference type="Proteomes" id="UP001150062">
    <property type="component" value="Unassembled WGS sequence"/>
</dbReference>
<evidence type="ECO:0000256" key="8">
    <source>
        <dbReference type="SAM" id="MobiDB-lite"/>
    </source>
</evidence>
<keyword evidence="5 7" id="KW-0472">Membrane</keyword>
<sequence length="374" mass="44160">MNVLPSIIKKFLKKIFGEGLINSFGKMVSYIFFSRNPIILMFYVVLMGGSLFIFFRDLYPIVIDSPVLGKVHGFVYIPIIFVLLVFSFLKAALTDPGTINKQNVESYLELYPYDNQLFFPRECETCKIMKPARSKHCRFLNKCVARYDHYCAWLMNSVGEQNYRWFLLFLFSNSLVCCYGAYILFKFLYSQIQDDGLITDIFYDNKGNEIETGFKFYLSYLVYYQRGAVLLFFMAIIMGFVVIAFFFFQLVFISNNITSNESYKMADLRHYIKNKKKQIQNSKKNTQKTLKKETSSDHKDQKTKYKKNSKNEIQNNIKNLKASEKKIEINQYDDVLLKIDPNNIKSYYHKGFWKNFSEILFPLANREKKIKKIK</sequence>
<protein>
    <recommendedName>
        <fullName evidence="7">Palmitoyltransferase</fullName>
        <ecNumber evidence="7">2.3.1.225</ecNumber>
    </recommendedName>
</protein>
<dbReference type="InterPro" id="IPR039859">
    <property type="entry name" value="PFA4/ZDH16/20/ERF2-like"/>
</dbReference>
<evidence type="ECO:0000313" key="10">
    <source>
        <dbReference type="EMBL" id="KAJ6234206.1"/>
    </source>
</evidence>
<dbReference type="PROSITE" id="PS50216">
    <property type="entry name" value="DHHC"/>
    <property type="match status" value="1"/>
</dbReference>
<feature type="transmembrane region" description="Helical" evidence="7">
    <location>
        <begin position="165"/>
        <end position="185"/>
    </location>
</feature>
<feature type="transmembrane region" description="Helical" evidence="7">
    <location>
        <begin position="75"/>
        <end position="93"/>
    </location>
</feature>
<evidence type="ECO:0000256" key="3">
    <source>
        <dbReference type="ARBA" id="ARBA00022692"/>
    </source>
</evidence>
<comment type="caution">
    <text evidence="10">The sequence shown here is derived from an EMBL/GenBank/DDBJ whole genome shotgun (WGS) entry which is preliminary data.</text>
</comment>
<comment type="domain">
    <text evidence="7">The DHHC domain is required for palmitoyltransferase activity.</text>
</comment>
<accession>A0ABQ8XNL6</accession>
<dbReference type="PANTHER" id="PTHR22883">
    <property type="entry name" value="ZINC FINGER DHHC DOMAIN CONTAINING PROTEIN"/>
    <property type="match status" value="1"/>
</dbReference>
<dbReference type="Pfam" id="PF01529">
    <property type="entry name" value="DHHC"/>
    <property type="match status" value="1"/>
</dbReference>
<reference evidence="10" key="1">
    <citation type="submission" date="2022-08" db="EMBL/GenBank/DDBJ databases">
        <title>Novel sulfate-reducing endosymbionts in the free-living metamonad Anaeramoeba.</title>
        <authorList>
            <person name="Jerlstrom-Hultqvist J."/>
            <person name="Cepicka I."/>
            <person name="Gallot-Lavallee L."/>
            <person name="Salas-Leiva D."/>
            <person name="Curtis B.A."/>
            <person name="Zahonova K."/>
            <person name="Pipaliya S."/>
            <person name="Dacks J."/>
            <person name="Roger A.J."/>
        </authorList>
    </citation>
    <scope>NUCLEOTIDE SEQUENCE</scope>
    <source>
        <strain evidence="10">Schooner1</strain>
    </source>
</reference>
<organism evidence="10 11">
    <name type="scientific">Anaeramoeba flamelloides</name>
    <dbReference type="NCBI Taxonomy" id="1746091"/>
    <lineage>
        <taxon>Eukaryota</taxon>
        <taxon>Metamonada</taxon>
        <taxon>Anaeramoebidae</taxon>
        <taxon>Anaeramoeba</taxon>
    </lineage>
</organism>
<evidence type="ECO:0000256" key="4">
    <source>
        <dbReference type="ARBA" id="ARBA00022989"/>
    </source>
</evidence>
<evidence type="ECO:0000256" key="6">
    <source>
        <dbReference type="ARBA" id="ARBA00023315"/>
    </source>
</evidence>
<comment type="catalytic activity">
    <reaction evidence="7">
        <text>L-cysteinyl-[protein] + hexadecanoyl-CoA = S-hexadecanoyl-L-cysteinyl-[protein] + CoA</text>
        <dbReference type="Rhea" id="RHEA:36683"/>
        <dbReference type="Rhea" id="RHEA-COMP:10131"/>
        <dbReference type="Rhea" id="RHEA-COMP:11032"/>
        <dbReference type="ChEBI" id="CHEBI:29950"/>
        <dbReference type="ChEBI" id="CHEBI:57287"/>
        <dbReference type="ChEBI" id="CHEBI:57379"/>
        <dbReference type="ChEBI" id="CHEBI:74151"/>
        <dbReference type="EC" id="2.3.1.225"/>
    </reaction>
</comment>
<proteinExistence type="inferred from homology"/>
<comment type="subcellular location">
    <subcellularLocation>
        <location evidence="1">Membrane</location>
        <topology evidence="1">Multi-pass membrane protein</topology>
    </subcellularLocation>
</comment>
<evidence type="ECO:0000313" key="11">
    <source>
        <dbReference type="Proteomes" id="UP001150062"/>
    </source>
</evidence>
<evidence type="ECO:0000256" key="1">
    <source>
        <dbReference type="ARBA" id="ARBA00004141"/>
    </source>
</evidence>